<dbReference type="eggNOG" id="COG1108">
    <property type="taxonomic scope" value="Bacteria"/>
</dbReference>
<feature type="transmembrane region" description="Helical" evidence="7">
    <location>
        <begin position="113"/>
        <end position="132"/>
    </location>
</feature>
<dbReference type="GO" id="GO:0043190">
    <property type="term" value="C:ATP-binding cassette (ABC) transporter complex"/>
    <property type="evidence" value="ECO:0007669"/>
    <property type="project" value="InterPro"/>
</dbReference>
<evidence type="ECO:0000256" key="5">
    <source>
        <dbReference type="ARBA" id="ARBA00023136"/>
    </source>
</evidence>
<dbReference type="STRING" id="1313304.CALK_1018"/>
<dbReference type="InterPro" id="IPR001626">
    <property type="entry name" value="ABC_TroCD"/>
</dbReference>
<feature type="transmembrane region" description="Helical" evidence="7">
    <location>
        <begin position="200"/>
        <end position="231"/>
    </location>
</feature>
<dbReference type="GO" id="GO:0010043">
    <property type="term" value="P:response to zinc ion"/>
    <property type="evidence" value="ECO:0007669"/>
    <property type="project" value="TreeGrafter"/>
</dbReference>
<feature type="transmembrane region" description="Helical" evidence="7">
    <location>
        <begin position="56"/>
        <end position="77"/>
    </location>
</feature>
<evidence type="ECO:0000256" key="6">
    <source>
        <dbReference type="RuleBase" id="RU003943"/>
    </source>
</evidence>
<keyword evidence="9" id="KW-1185">Reference proteome</keyword>
<evidence type="ECO:0000256" key="2">
    <source>
        <dbReference type="ARBA" id="ARBA00008034"/>
    </source>
</evidence>
<keyword evidence="3 6" id="KW-0812">Transmembrane</keyword>
<dbReference type="PANTHER" id="PTHR30477:SF18">
    <property type="entry name" value="METAL TRANSPORT SYSTEM MEMBRANE PROTEIN CT_417-RELATED"/>
    <property type="match status" value="1"/>
</dbReference>
<dbReference type="Gene3D" id="1.10.3470.10">
    <property type="entry name" value="ABC transporter involved in vitamin B12 uptake, BtuC"/>
    <property type="match status" value="1"/>
</dbReference>
<keyword evidence="5 7" id="KW-0472">Membrane</keyword>
<gene>
    <name evidence="8" type="ORF">CALK_1018</name>
</gene>
<comment type="subcellular location">
    <subcellularLocation>
        <location evidence="6">Cell membrane</location>
        <topology evidence="6">Multi-pass membrane protein</topology>
    </subcellularLocation>
    <subcellularLocation>
        <location evidence="1">Membrane</location>
        <topology evidence="1">Multi-pass membrane protein</topology>
    </subcellularLocation>
</comment>
<dbReference type="SUPFAM" id="SSF81345">
    <property type="entry name" value="ABC transporter involved in vitamin B12 uptake, BtuC"/>
    <property type="match status" value="1"/>
</dbReference>
<evidence type="ECO:0000313" key="8">
    <source>
        <dbReference type="EMBL" id="ERP32037.1"/>
    </source>
</evidence>
<dbReference type="PANTHER" id="PTHR30477">
    <property type="entry name" value="ABC-TRANSPORTER METAL-BINDING PROTEIN"/>
    <property type="match status" value="1"/>
</dbReference>
<dbReference type="Proteomes" id="UP000017148">
    <property type="component" value="Unassembled WGS sequence"/>
</dbReference>
<keyword evidence="6" id="KW-0813">Transport</keyword>
<dbReference type="OrthoDB" id="9798540at2"/>
<dbReference type="EMBL" id="ASJR01000007">
    <property type="protein sequence ID" value="ERP32037.1"/>
    <property type="molecule type" value="Genomic_DNA"/>
</dbReference>
<dbReference type="InterPro" id="IPR037294">
    <property type="entry name" value="ABC_BtuC-like"/>
</dbReference>
<feature type="transmembrane region" description="Helical" evidence="7">
    <location>
        <begin position="29"/>
        <end position="49"/>
    </location>
</feature>
<dbReference type="AlphaFoldDB" id="U7DA83"/>
<proteinExistence type="inferred from homology"/>
<evidence type="ECO:0000256" key="7">
    <source>
        <dbReference type="SAM" id="Phobius"/>
    </source>
</evidence>
<comment type="caution">
    <text evidence="8">The sequence shown here is derived from an EMBL/GenBank/DDBJ whole genome shotgun (WGS) entry which is preliminary data.</text>
</comment>
<feature type="transmembrane region" description="Helical" evidence="7">
    <location>
        <begin position="169"/>
        <end position="188"/>
    </location>
</feature>
<name>U7DA83_9BACT</name>
<accession>U7DA83</accession>
<feature type="transmembrane region" description="Helical" evidence="7">
    <location>
        <begin position="243"/>
        <end position="263"/>
    </location>
</feature>
<evidence type="ECO:0000256" key="4">
    <source>
        <dbReference type="ARBA" id="ARBA00022989"/>
    </source>
</evidence>
<organism evidence="8 9">
    <name type="scientific">Chitinivibrio alkaliphilus ACht1</name>
    <dbReference type="NCBI Taxonomy" id="1313304"/>
    <lineage>
        <taxon>Bacteria</taxon>
        <taxon>Pseudomonadati</taxon>
        <taxon>Fibrobacterota</taxon>
        <taxon>Chitinivibrionia</taxon>
        <taxon>Chitinivibrionales</taxon>
        <taxon>Chitinivibrionaceae</taxon>
        <taxon>Chitinivibrio</taxon>
    </lineage>
</organism>
<reference evidence="8 9" key="1">
    <citation type="journal article" date="2013" name="Environ. Microbiol.">
        <title>Genome analysis of Chitinivibrio alkaliphilus gen. nov., sp. nov., a novel extremely haloalkaliphilic anaerobic chitinolytic bacterium from the candidate phylum Termite Group 3.</title>
        <authorList>
            <person name="Sorokin D.Y."/>
            <person name="Gumerov V.M."/>
            <person name="Rakitin A.L."/>
            <person name="Beletsky A.V."/>
            <person name="Damste J.S."/>
            <person name="Muyzer G."/>
            <person name="Mardanov A.V."/>
            <person name="Ravin N.V."/>
        </authorList>
    </citation>
    <scope>NUCLEOTIDE SEQUENCE [LARGE SCALE GENOMIC DNA]</scope>
    <source>
        <strain evidence="8 9">ACht1</strain>
    </source>
</reference>
<dbReference type="RefSeq" id="WP_022636512.1">
    <property type="nucleotide sequence ID" value="NZ_ASJR01000007.1"/>
</dbReference>
<evidence type="ECO:0000256" key="3">
    <source>
        <dbReference type="ARBA" id="ARBA00022692"/>
    </source>
</evidence>
<feature type="transmembrane region" description="Helical" evidence="7">
    <location>
        <begin position="269"/>
        <end position="289"/>
    </location>
</feature>
<keyword evidence="4 7" id="KW-1133">Transmembrane helix</keyword>
<dbReference type="Pfam" id="PF00950">
    <property type="entry name" value="ABC-3"/>
    <property type="match status" value="1"/>
</dbReference>
<evidence type="ECO:0000313" key="9">
    <source>
        <dbReference type="Proteomes" id="UP000017148"/>
    </source>
</evidence>
<dbReference type="GO" id="GO:0055085">
    <property type="term" value="P:transmembrane transport"/>
    <property type="evidence" value="ECO:0007669"/>
    <property type="project" value="InterPro"/>
</dbReference>
<protein>
    <submittedName>
        <fullName evidence="8">ABC-type Mn2+/Zn2+ transport system, permease component</fullName>
    </submittedName>
</protein>
<feature type="transmembrane region" description="Helical" evidence="7">
    <location>
        <begin position="83"/>
        <end position="101"/>
    </location>
</feature>
<sequence length="295" mass="31621">MEFFFDFIRHTIQQLVQQGLLPESLKYSFVINALLAALMSGPILGFIGTTVVSKRMAFFSSAIGNATLTGIAIGILLGEPVQAPYISLFSFAVLFAILLNFLRHRTNMSNDTLIGVFLAASLAIGSTLVLAITRDINLHTLDEFLFGNILTLTTVDLTLLFFTSLATLAAGIFGFNYIMLSGLNPSLAHVRKVPVKTVNYLFVVFIALITVASVKVIGAVLVQALLVIPAASAANVSKSLKGFTFYSTLFATISAAAGILIPAEMELNIPSGGAIIIAATIIFIATFYIKLLKKF</sequence>
<comment type="similarity">
    <text evidence="2 6">Belongs to the ABC-3 integral membrane protein family.</text>
</comment>
<evidence type="ECO:0000256" key="1">
    <source>
        <dbReference type="ARBA" id="ARBA00004141"/>
    </source>
</evidence>